<dbReference type="Proteomes" id="UP000217696">
    <property type="component" value="Chromosome"/>
</dbReference>
<organism evidence="1 2">
    <name type="scientific">Aneurinibacillus soli</name>
    <dbReference type="NCBI Taxonomy" id="1500254"/>
    <lineage>
        <taxon>Bacteria</taxon>
        <taxon>Bacillati</taxon>
        <taxon>Bacillota</taxon>
        <taxon>Bacilli</taxon>
        <taxon>Bacillales</taxon>
        <taxon>Paenibacillaceae</taxon>
        <taxon>Aneurinibacillus group</taxon>
        <taxon>Aneurinibacillus</taxon>
    </lineage>
</organism>
<name>A0A0U4WHA7_9BACL</name>
<dbReference type="AlphaFoldDB" id="A0A0U4WHA7"/>
<dbReference type="KEGG" id="asoc:CB4_02230"/>
<evidence type="ECO:0000313" key="2">
    <source>
        <dbReference type="Proteomes" id="UP000217696"/>
    </source>
</evidence>
<evidence type="ECO:0000313" key="1">
    <source>
        <dbReference type="EMBL" id="BAU28056.1"/>
    </source>
</evidence>
<reference evidence="1 2" key="1">
    <citation type="submission" date="2015-12" db="EMBL/GenBank/DDBJ databases">
        <title>Genome sequence of Aneurinibacillus soli.</title>
        <authorList>
            <person name="Lee J.S."/>
            <person name="Lee K.C."/>
            <person name="Kim K.K."/>
            <person name="Lee B.W."/>
        </authorList>
    </citation>
    <scope>NUCLEOTIDE SEQUENCE [LARGE SCALE GENOMIC DNA]</scope>
    <source>
        <strain evidence="1 2">CB4</strain>
    </source>
</reference>
<dbReference type="EMBL" id="AP017312">
    <property type="protein sequence ID" value="BAU28056.1"/>
    <property type="molecule type" value="Genomic_DNA"/>
</dbReference>
<keyword evidence="2" id="KW-1185">Reference proteome</keyword>
<accession>A0A0U4WHA7</accession>
<protein>
    <submittedName>
        <fullName evidence="1">Uncharacterized protein</fullName>
    </submittedName>
</protein>
<gene>
    <name evidence="1" type="ORF">CB4_02230</name>
</gene>
<dbReference type="OrthoDB" id="2971941at2"/>
<dbReference type="RefSeq" id="WP_096467718.1">
    <property type="nucleotide sequence ID" value="NZ_AP017312.1"/>
</dbReference>
<proteinExistence type="predicted"/>
<sequence length="114" mass="12396">MKKFGLLLAGGSAAIVAIANFGPMIGLAISAAILYYAVKGFLRTESTCKKIFWVLIGLAALGATLSNMPALFGVVAIGILYLVYKKWNEQPSHTQTPEDPFTNFEKQWDALRQS</sequence>